<dbReference type="SUPFAM" id="SSF53850">
    <property type="entry name" value="Periplasmic binding protein-like II"/>
    <property type="match status" value="1"/>
</dbReference>
<protein>
    <submittedName>
        <fullName evidence="4">Phosphate ABC transporter substrate-binding protein, PhoT family</fullName>
    </submittedName>
</protein>
<dbReference type="AlphaFoldDB" id="A5GCJ9"/>
<dbReference type="Gene3D" id="3.40.190.10">
    <property type="entry name" value="Periplasmic binding protein-like II"/>
    <property type="match status" value="2"/>
</dbReference>
<reference evidence="4 5" key="1">
    <citation type="submission" date="2007-05" db="EMBL/GenBank/DDBJ databases">
        <title>Complete sequence of Geobacter uraniireducens Rf4.</title>
        <authorList>
            <consortium name="US DOE Joint Genome Institute"/>
            <person name="Copeland A."/>
            <person name="Lucas S."/>
            <person name="Lapidus A."/>
            <person name="Barry K."/>
            <person name="Detter J.C."/>
            <person name="Glavina del Rio T."/>
            <person name="Hammon N."/>
            <person name="Israni S."/>
            <person name="Dalin E."/>
            <person name="Tice H."/>
            <person name="Pitluck S."/>
            <person name="Chertkov O."/>
            <person name="Brettin T."/>
            <person name="Bruce D."/>
            <person name="Han C."/>
            <person name="Schmutz J."/>
            <person name="Larimer F."/>
            <person name="Land M."/>
            <person name="Hauser L."/>
            <person name="Kyrpides N."/>
            <person name="Mikhailova N."/>
            <person name="Shelobolina E."/>
            <person name="Aklujkar M."/>
            <person name="Lovley D."/>
            <person name="Richardson P."/>
        </authorList>
    </citation>
    <scope>NUCLEOTIDE SEQUENCE [LARGE SCALE GENOMIC DNA]</scope>
    <source>
        <strain evidence="4 5">Rf4</strain>
    </source>
</reference>
<feature type="domain" description="PBP" evidence="3">
    <location>
        <begin position="26"/>
        <end position="253"/>
    </location>
</feature>
<keyword evidence="5" id="KW-1185">Reference proteome</keyword>
<dbReference type="HOGENOM" id="CLU_026228_5_1_7"/>
<dbReference type="PANTHER" id="PTHR30570:SF1">
    <property type="entry name" value="PHOSPHATE-BINDING PROTEIN PSTS"/>
    <property type="match status" value="1"/>
</dbReference>
<proteinExistence type="predicted"/>
<dbReference type="Proteomes" id="UP000006695">
    <property type="component" value="Chromosome"/>
</dbReference>
<evidence type="ECO:0000313" key="4">
    <source>
        <dbReference type="EMBL" id="ABQ24690.1"/>
    </source>
</evidence>
<evidence type="ECO:0000259" key="3">
    <source>
        <dbReference type="Pfam" id="PF12849"/>
    </source>
</evidence>
<dbReference type="KEGG" id="gur:Gura_0475"/>
<feature type="chain" id="PRO_5002683415" evidence="2">
    <location>
        <begin position="30"/>
        <end position="263"/>
    </location>
</feature>
<evidence type="ECO:0000256" key="1">
    <source>
        <dbReference type="ARBA" id="ARBA00022729"/>
    </source>
</evidence>
<keyword evidence="1 2" id="KW-0732">Signal</keyword>
<dbReference type="PANTHER" id="PTHR30570">
    <property type="entry name" value="PERIPLASMIC PHOSPHATE BINDING COMPONENT OF PHOSPHATE ABC TRANSPORTER"/>
    <property type="match status" value="1"/>
</dbReference>
<evidence type="ECO:0000313" key="5">
    <source>
        <dbReference type="Proteomes" id="UP000006695"/>
    </source>
</evidence>
<name>A5GCJ9_GEOUR</name>
<evidence type="ECO:0000256" key="2">
    <source>
        <dbReference type="SAM" id="SignalP"/>
    </source>
</evidence>
<dbReference type="Pfam" id="PF12849">
    <property type="entry name" value="PBP_like_2"/>
    <property type="match status" value="1"/>
</dbReference>
<gene>
    <name evidence="4" type="ordered locus">Gura_0475</name>
</gene>
<feature type="signal peptide" evidence="2">
    <location>
        <begin position="1"/>
        <end position="29"/>
    </location>
</feature>
<dbReference type="RefSeq" id="WP_011937415.1">
    <property type="nucleotide sequence ID" value="NC_009483.1"/>
</dbReference>
<accession>A5GCJ9</accession>
<dbReference type="InterPro" id="IPR024370">
    <property type="entry name" value="PBP_domain"/>
</dbReference>
<dbReference type="EMBL" id="CP000698">
    <property type="protein sequence ID" value="ABQ24690.1"/>
    <property type="molecule type" value="Genomic_DNA"/>
</dbReference>
<organism evidence="4 5">
    <name type="scientific">Geotalea uraniireducens (strain Rf4)</name>
    <name type="common">Geobacter uraniireducens</name>
    <dbReference type="NCBI Taxonomy" id="351605"/>
    <lineage>
        <taxon>Bacteria</taxon>
        <taxon>Pseudomonadati</taxon>
        <taxon>Thermodesulfobacteriota</taxon>
        <taxon>Desulfuromonadia</taxon>
        <taxon>Geobacterales</taxon>
        <taxon>Geobacteraceae</taxon>
        <taxon>Geotalea</taxon>
    </lineage>
</organism>
<dbReference type="InterPro" id="IPR050811">
    <property type="entry name" value="Phosphate_ABC_transporter"/>
</dbReference>
<dbReference type="STRING" id="351605.Gura_0475"/>
<sequence length="263" mass="27818">MGMKRGVSGKKTVLLAAVLALGVIHAAQAETVKLHGSTTVQKRIMEPGKDALKKATSIDLVLVGNGTGNGLEDLVNGKCDASMASEELADAVASMKDASGKEAAAGLTPHIITTDVIKVIVHPSNTVAKLSKEQLKGLHNGSIANWKDAGGTDQPVIVITSHLGSATRKVFQKEVMDGTKYVDGAIEVETTRKEIDNVSHFPEAIGAVSMGFINLPGNREKIKIVETPQISRPLMLITKGEASPSVKKVVDFFKGEGKKYIKD</sequence>